<evidence type="ECO:0000256" key="3">
    <source>
        <dbReference type="ARBA" id="ARBA00023163"/>
    </source>
</evidence>
<dbReference type="InterPro" id="IPR028082">
    <property type="entry name" value="Peripla_BP_I"/>
</dbReference>
<accession>A0ABS4Z3A1</accession>
<dbReference type="SMART" id="SM00354">
    <property type="entry name" value="HTH_LACI"/>
    <property type="match status" value="1"/>
</dbReference>
<evidence type="ECO:0000313" key="6">
    <source>
        <dbReference type="Proteomes" id="UP000758168"/>
    </source>
</evidence>
<dbReference type="InterPro" id="IPR001761">
    <property type="entry name" value="Peripla_BP/Lac1_sug-bd_dom"/>
</dbReference>
<dbReference type="PROSITE" id="PS00356">
    <property type="entry name" value="HTH_LACI_1"/>
    <property type="match status" value="1"/>
</dbReference>
<sequence length="349" mass="37180">MDQTAARPGRRRRPAAPTVQDVAVEAGVSPMTVSRVLSGAAHVRPELRARVEAAVAKLDYHRNENARSLRPGHRSGLVGVTITNIANPYYAELQRGLEEVAARHGRRILVGNSNEDPALERQLVADFLGRRVEGLVVVPSGGPDADHLQPAALGGVPLVLASRAVPGVDVDTVLVDDVRGAREATATLLAEGHRRVAFLGHRLSAFTGQRRLEGFRLAHAQAGVPVVDELVRVGQQDAASAQQALTALLELDDPPTAVFSANNRNTVGAIRAIAARAATGGPPVRLFGFDSFELADLSPVALSVVDHDARELGARAAGLLFERLEGTVPRAPARLVELPVVLREHLRDR</sequence>
<evidence type="ECO:0000313" key="5">
    <source>
        <dbReference type="EMBL" id="MBP2415524.1"/>
    </source>
</evidence>
<dbReference type="CDD" id="cd01392">
    <property type="entry name" value="HTH_LacI"/>
    <property type="match status" value="1"/>
</dbReference>
<comment type="caution">
    <text evidence="5">The sequence shown here is derived from an EMBL/GenBank/DDBJ whole genome shotgun (WGS) entry which is preliminary data.</text>
</comment>
<keyword evidence="6" id="KW-1185">Reference proteome</keyword>
<gene>
    <name evidence="5" type="ORF">JOF54_000446</name>
</gene>
<evidence type="ECO:0000256" key="1">
    <source>
        <dbReference type="ARBA" id="ARBA00023015"/>
    </source>
</evidence>
<dbReference type="Pfam" id="PF00356">
    <property type="entry name" value="LacI"/>
    <property type="match status" value="1"/>
</dbReference>
<keyword evidence="3" id="KW-0804">Transcription</keyword>
<dbReference type="CDD" id="cd06267">
    <property type="entry name" value="PBP1_LacI_sugar_binding-like"/>
    <property type="match status" value="1"/>
</dbReference>
<keyword evidence="1" id="KW-0805">Transcription regulation</keyword>
<reference evidence="5 6" key="1">
    <citation type="submission" date="2021-03" db="EMBL/GenBank/DDBJ databases">
        <title>Sequencing the genomes of 1000 actinobacteria strains.</title>
        <authorList>
            <person name="Klenk H.-P."/>
        </authorList>
    </citation>
    <scope>NUCLEOTIDE SEQUENCE [LARGE SCALE GENOMIC DNA]</scope>
    <source>
        <strain evidence="5 6">DSM 12936</strain>
    </source>
</reference>
<dbReference type="EMBL" id="JAGIOB010000001">
    <property type="protein sequence ID" value="MBP2415524.1"/>
    <property type="molecule type" value="Genomic_DNA"/>
</dbReference>
<proteinExistence type="predicted"/>
<name>A0ABS4Z3A1_9ACTN</name>
<dbReference type="Gene3D" id="1.10.260.40">
    <property type="entry name" value="lambda repressor-like DNA-binding domains"/>
    <property type="match status" value="1"/>
</dbReference>
<dbReference type="PANTHER" id="PTHR30146">
    <property type="entry name" value="LACI-RELATED TRANSCRIPTIONAL REPRESSOR"/>
    <property type="match status" value="1"/>
</dbReference>
<feature type="domain" description="HTH lacI-type" evidence="4">
    <location>
        <begin position="17"/>
        <end position="71"/>
    </location>
</feature>
<dbReference type="PANTHER" id="PTHR30146:SF109">
    <property type="entry name" value="HTH-TYPE TRANSCRIPTIONAL REGULATOR GALS"/>
    <property type="match status" value="1"/>
</dbReference>
<dbReference type="RefSeq" id="WP_307803738.1">
    <property type="nucleotide sequence ID" value="NZ_BAAAMH010000022.1"/>
</dbReference>
<protein>
    <submittedName>
        <fullName evidence="5">LacI family transcriptional regulator</fullName>
    </submittedName>
</protein>
<dbReference type="Gene3D" id="3.40.50.2300">
    <property type="match status" value="2"/>
</dbReference>
<dbReference type="SUPFAM" id="SSF47413">
    <property type="entry name" value="lambda repressor-like DNA-binding domains"/>
    <property type="match status" value="1"/>
</dbReference>
<dbReference type="Pfam" id="PF00532">
    <property type="entry name" value="Peripla_BP_1"/>
    <property type="match status" value="1"/>
</dbReference>
<keyword evidence="2" id="KW-0238">DNA-binding</keyword>
<dbReference type="InterPro" id="IPR010982">
    <property type="entry name" value="Lambda_DNA-bd_dom_sf"/>
</dbReference>
<organism evidence="5 6">
    <name type="scientific">Microlunatus capsulatus</name>
    <dbReference type="NCBI Taxonomy" id="99117"/>
    <lineage>
        <taxon>Bacteria</taxon>
        <taxon>Bacillati</taxon>
        <taxon>Actinomycetota</taxon>
        <taxon>Actinomycetes</taxon>
        <taxon>Propionibacteriales</taxon>
        <taxon>Propionibacteriaceae</taxon>
        <taxon>Microlunatus</taxon>
    </lineage>
</organism>
<evidence type="ECO:0000256" key="2">
    <source>
        <dbReference type="ARBA" id="ARBA00023125"/>
    </source>
</evidence>
<dbReference type="PROSITE" id="PS50932">
    <property type="entry name" value="HTH_LACI_2"/>
    <property type="match status" value="1"/>
</dbReference>
<dbReference type="Proteomes" id="UP000758168">
    <property type="component" value="Unassembled WGS sequence"/>
</dbReference>
<evidence type="ECO:0000259" key="4">
    <source>
        <dbReference type="PROSITE" id="PS50932"/>
    </source>
</evidence>
<dbReference type="SUPFAM" id="SSF53822">
    <property type="entry name" value="Periplasmic binding protein-like I"/>
    <property type="match status" value="1"/>
</dbReference>
<dbReference type="InterPro" id="IPR000843">
    <property type="entry name" value="HTH_LacI"/>
</dbReference>